<dbReference type="PANTHER" id="PTHR30069">
    <property type="entry name" value="TONB-DEPENDENT OUTER MEMBRANE RECEPTOR"/>
    <property type="match status" value="1"/>
</dbReference>
<evidence type="ECO:0000256" key="2">
    <source>
        <dbReference type="ARBA" id="ARBA00022448"/>
    </source>
</evidence>
<feature type="domain" description="TonB-dependent receptor-like beta-barrel" evidence="13">
    <location>
        <begin position="429"/>
        <end position="781"/>
    </location>
</feature>
<dbReference type="InterPro" id="IPR037066">
    <property type="entry name" value="Plug_dom_sf"/>
</dbReference>
<comment type="caution">
    <text evidence="15">The sequence shown here is derived from an EMBL/GenBank/DDBJ whole genome shotgun (WGS) entry which is preliminary data.</text>
</comment>
<evidence type="ECO:0000256" key="12">
    <source>
        <dbReference type="SAM" id="SignalP"/>
    </source>
</evidence>
<evidence type="ECO:0000256" key="11">
    <source>
        <dbReference type="RuleBase" id="RU003357"/>
    </source>
</evidence>
<evidence type="ECO:0000256" key="5">
    <source>
        <dbReference type="ARBA" id="ARBA00022729"/>
    </source>
</evidence>
<dbReference type="Gene3D" id="2.60.40.1120">
    <property type="entry name" value="Carboxypeptidase-like, regulatory domain"/>
    <property type="match status" value="1"/>
</dbReference>
<dbReference type="EMBL" id="RBWS01000015">
    <property type="protein sequence ID" value="RKO70005.1"/>
    <property type="molecule type" value="Genomic_DNA"/>
</dbReference>
<proteinExistence type="inferred from homology"/>
<dbReference type="Gene3D" id="2.170.130.10">
    <property type="entry name" value="TonB-dependent receptor, plug domain"/>
    <property type="match status" value="1"/>
</dbReference>
<dbReference type="AlphaFoldDB" id="A0A420VUP7"/>
<accession>A0A420VUP7</accession>
<dbReference type="InterPro" id="IPR036942">
    <property type="entry name" value="Beta-barrel_TonB_sf"/>
</dbReference>
<gene>
    <name evidence="15" type="ORF">D7322_19230</name>
</gene>
<reference evidence="15 16" key="1">
    <citation type="submission" date="2018-10" db="EMBL/GenBank/DDBJ databases">
        <title>Sphingobacterium sp. M05W1-28.</title>
        <authorList>
            <person name="Cai H."/>
        </authorList>
    </citation>
    <scope>NUCLEOTIDE SEQUENCE [LARGE SCALE GENOMIC DNA]</scope>
    <source>
        <strain evidence="15 16">M05W1-28</strain>
    </source>
</reference>
<keyword evidence="8" id="KW-0675">Receptor</keyword>
<evidence type="ECO:0000256" key="1">
    <source>
        <dbReference type="ARBA" id="ARBA00004571"/>
    </source>
</evidence>
<dbReference type="InterPro" id="IPR000531">
    <property type="entry name" value="Beta-barrel_TonB"/>
</dbReference>
<evidence type="ECO:0000256" key="8">
    <source>
        <dbReference type="ARBA" id="ARBA00023170"/>
    </source>
</evidence>
<evidence type="ECO:0000256" key="9">
    <source>
        <dbReference type="ARBA" id="ARBA00023237"/>
    </source>
</evidence>
<evidence type="ECO:0000256" key="4">
    <source>
        <dbReference type="ARBA" id="ARBA00022692"/>
    </source>
</evidence>
<keyword evidence="9 10" id="KW-0998">Cell outer membrane</keyword>
<dbReference type="GO" id="GO:0015344">
    <property type="term" value="F:siderophore uptake transmembrane transporter activity"/>
    <property type="evidence" value="ECO:0007669"/>
    <property type="project" value="TreeGrafter"/>
</dbReference>
<dbReference type="NCBIfam" id="TIGR04057">
    <property type="entry name" value="SusC_RagA_signa"/>
    <property type="match status" value="1"/>
</dbReference>
<keyword evidence="6 11" id="KW-0798">TonB box</keyword>
<organism evidence="15 16">
    <name type="scientific">Sphingobacterium puteale</name>
    <dbReference type="NCBI Taxonomy" id="2420510"/>
    <lineage>
        <taxon>Bacteria</taxon>
        <taxon>Pseudomonadati</taxon>
        <taxon>Bacteroidota</taxon>
        <taxon>Sphingobacteriia</taxon>
        <taxon>Sphingobacteriales</taxon>
        <taxon>Sphingobacteriaceae</taxon>
        <taxon>Sphingobacterium</taxon>
    </lineage>
</organism>
<evidence type="ECO:0000313" key="15">
    <source>
        <dbReference type="EMBL" id="RKO70005.1"/>
    </source>
</evidence>
<dbReference type="NCBIfam" id="TIGR04056">
    <property type="entry name" value="OMP_RagA_SusC"/>
    <property type="match status" value="1"/>
</dbReference>
<dbReference type="PROSITE" id="PS52016">
    <property type="entry name" value="TONB_DEPENDENT_REC_3"/>
    <property type="match status" value="1"/>
</dbReference>
<dbReference type="SUPFAM" id="SSF56935">
    <property type="entry name" value="Porins"/>
    <property type="match status" value="1"/>
</dbReference>
<feature type="chain" id="PRO_5018972446" evidence="12">
    <location>
        <begin position="24"/>
        <end position="1044"/>
    </location>
</feature>
<keyword evidence="5 12" id="KW-0732">Signal</keyword>
<dbReference type="Pfam" id="PF07715">
    <property type="entry name" value="Plug"/>
    <property type="match status" value="1"/>
</dbReference>
<keyword evidence="4 10" id="KW-0812">Transmembrane</keyword>
<dbReference type="InterPro" id="IPR023996">
    <property type="entry name" value="TonB-dep_OMP_SusC/RagA"/>
</dbReference>
<feature type="domain" description="TonB-dependent receptor plug" evidence="14">
    <location>
        <begin position="118"/>
        <end position="236"/>
    </location>
</feature>
<dbReference type="Pfam" id="PF13715">
    <property type="entry name" value="CarbopepD_reg_2"/>
    <property type="match status" value="1"/>
</dbReference>
<keyword evidence="2 10" id="KW-0813">Transport</keyword>
<feature type="signal peptide" evidence="12">
    <location>
        <begin position="1"/>
        <end position="23"/>
    </location>
</feature>
<protein>
    <submittedName>
        <fullName evidence="15">SusC/RagA family TonB-linked outer membrane protein</fullName>
    </submittedName>
</protein>
<dbReference type="InterPro" id="IPR008969">
    <property type="entry name" value="CarboxyPept-like_regulatory"/>
</dbReference>
<evidence type="ECO:0000256" key="6">
    <source>
        <dbReference type="ARBA" id="ARBA00023077"/>
    </source>
</evidence>
<dbReference type="SUPFAM" id="SSF49464">
    <property type="entry name" value="Carboxypeptidase regulatory domain-like"/>
    <property type="match status" value="1"/>
</dbReference>
<evidence type="ECO:0000259" key="13">
    <source>
        <dbReference type="Pfam" id="PF00593"/>
    </source>
</evidence>
<evidence type="ECO:0000256" key="3">
    <source>
        <dbReference type="ARBA" id="ARBA00022452"/>
    </source>
</evidence>
<dbReference type="PANTHER" id="PTHR30069:SF29">
    <property type="entry name" value="HEMOGLOBIN AND HEMOGLOBIN-HAPTOGLOBIN-BINDING PROTEIN 1-RELATED"/>
    <property type="match status" value="1"/>
</dbReference>
<dbReference type="Gene3D" id="2.40.170.20">
    <property type="entry name" value="TonB-dependent receptor, beta-barrel domain"/>
    <property type="match status" value="1"/>
</dbReference>
<dbReference type="GO" id="GO:0044718">
    <property type="term" value="P:siderophore transmembrane transport"/>
    <property type="evidence" value="ECO:0007669"/>
    <property type="project" value="TreeGrafter"/>
</dbReference>
<dbReference type="Pfam" id="PF00593">
    <property type="entry name" value="TonB_dep_Rec_b-barrel"/>
    <property type="match status" value="1"/>
</dbReference>
<evidence type="ECO:0000256" key="10">
    <source>
        <dbReference type="PROSITE-ProRule" id="PRU01360"/>
    </source>
</evidence>
<keyword evidence="16" id="KW-1185">Reference proteome</keyword>
<dbReference type="InterPro" id="IPR012910">
    <property type="entry name" value="Plug_dom"/>
</dbReference>
<sequence>MAKNNIDFVVLAALCLSTGTLYAQSTIKGKVVDNNSSPIQGATITEIISKKQVQTDANGLFELPSNSNSISIQVQYIGFDSKTVQTNPNGLTTIQLLPASSQLDEVVVTALNISKEKKTLGYAIQELKGKDLSEAKESNLVNSLAGKVAGVQITNSQGNMGSSRIIIRGETSIAGNNQPLFVIDGTPVDNSQLGTSGNRDYANAISDINSEDIESMSVLKGPNAAALYGSRAAAGVILITTKSGKKRKGLGINVNSNNTIERLAVLPDYQNVFGQGADGKFSYVDGKGGGLNDGVDESWGPKMDGRLIPQFYSKGEAVPFLPHPNNVRSFFGTGRTLNNGISIADATDKIDYRFSYNNSNQTGIIPNSSIEKNNFNINTRYKITEDLTLTANANYVRTNSGNLPGVGGFRSNGYMLQFTWFGRQVDVARLKNYRDENGNLVNWNNSYYSNPYFIAEENTVQQQRDRIFGNVGLNYKINKFLTANFRSGNDYYTDRRKIRIAYGTNGTPYGSYEEDAYTVNENNTEFTLNYNRPLSDDFTLDILGGGNIRSQSRQRNNQKAPRLAVPDVYTLANSRDALISTSEYSPLKAYSVFSSAQLGYKNYAFLNLTARNDWSSTLPVDNLSYFYPSANASVVLTDAFPIQGDILSFWKLRGGWSKVGKDTDPFNLIDSYPFSTPFNNNPILSVNDIKKNPDLKPETTTSTELGTELAFFKNRVRLDLSLYNINSINQILAVDVSPSTGYKKQLVNAGKINNKGLEIQLGVTPVKKENFQWDINVNFATNKSKVVELDEKGLLQSYIIGSSGTVQVLAAVGKPYGTLYGTGFLHDSQGRLVLSDGTPTADPVNHYFGKFTPDWLGGITNQFRYKNFDLSFLVDIKHGGKLYSGTNATGRGTGVLASTLPGRDAEHGGLNYTTVDKLTNETIAHDDGILVDGVNADGSKNTTVISAQQYYKALYRVNEPNVFDASYIKLREVKLGYQLPGHWVSKIGFQGASFALVARNLWIIHKNTPNIDPETAFNTGNAQGLESLQLPTTRSFGFNLNFKF</sequence>
<dbReference type="InterPro" id="IPR039426">
    <property type="entry name" value="TonB-dep_rcpt-like"/>
</dbReference>
<dbReference type="InterPro" id="IPR023997">
    <property type="entry name" value="TonB-dep_OMP_SusC/RagA_CS"/>
</dbReference>
<evidence type="ECO:0000256" key="7">
    <source>
        <dbReference type="ARBA" id="ARBA00023136"/>
    </source>
</evidence>
<evidence type="ECO:0000313" key="16">
    <source>
        <dbReference type="Proteomes" id="UP000282423"/>
    </source>
</evidence>
<keyword evidence="3 10" id="KW-1134">Transmembrane beta strand</keyword>
<dbReference type="RefSeq" id="WP_121125860.1">
    <property type="nucleotide sequence ID" value="NZ_RBWS01000015.1"/>
</dbReference>
<comment type="subcellular location">
    <subcellularLocation>
        <location evidence="1 10">Cell outer membrane</location>
        <topology evidence="1 10">Multi-pass membrane protein</topology>
    </subcellularLocation>
</comment>
<dbReference type="Proteomes" id="UP000282423">
    <property type="component" value="Unassembled WGS sequence"/>
</dbReference>
<name>A0A420VUP7_9SPHI</name>
<dbReference type="OrthoDB" id="9768177at2"/>
<dbReference type="GO" id="GO:0009279">
    <property type="term" value="C:cell outer membrane"/>
    <property type="evidence" value="ECO:0007669"/>
    <property type="project" value="UniProtKB-SubCell"/>
</dbReference>
<evidence type="ECO:0000259" key="14">
    <source>
        <dbReference type="Pfam" id="PF07715"/>
    </source>
</evidence>
<keyword evidence="7 10" id="KW-0472">Membrane</keyword>
<comment type="similarity">
    <text evidence="10 11">Belongs to the TonB-dependent receptor family.</text>
</comment>